<protein>
    <submittedName>
        <fullName evidence="4">Low quality protein</fullName>
    </submittedName>
</protein>
<evidence type="ECO:0000313" key="5">
    <source>
        <dbReference type="Proteomes" id="UP000386466"/>
    </source>
</evidence>
<dbReference type="EMBL" id="CAAGRJ010016374">
    <property type="protein sequence ID" value="VFV32075.1"/>
    <property type="molecule type" value="Genomic_DNA"/>
</dbReference>
<feature type="domain" description="UBE2O-like tandem tSH3-B" evidence="3">
    <location>
        <begin position="204"/>
        <end position="337"/>
    </location>
</feature>
<dbReference type="AlphaFoldDB" id="A0A485NEZ8"/>
<dbReference type="InterPro" id="IPR057735">
    <property type="entry name" value="UBE2O-like_tSH3-B"/>
</dbReference>
<sequence>MPFSHRLEFPREGYVARPVAATPLSSPCRSHSAPLPALSGLWRNVTPCHRGLEGPEDQASGWGGQHSHIQRTVFAPQLPSPKNTELLPCRLPHGLTKAGWRKPASGLAVTPAFTHVLFPRWPRNGRLGPTYPPTLRSSVPRARLKLEDRSVVPRDVVRHMRSTDSQCGTVIDVSIDCAVKLIGTNCIIYPVNSKDLQHIWPFMYGDYIAYDCWLGKVYDLKNQIILKLSNGARCSMNTEDGAKLYDVCPHVSDSGLFFDDSYGFYPGQVLIGPAKIFSSAQWLSGVKPVLSTKSKFRVVVEEVQVVELKVTWITKSFCPGGTDSVSPPPSVITQENLGR</sequence>
<keyword evidence="2" id="KW-0833">Ubl conjugation pathway</keyword>
<evidence type="ECO:0000256" key="1">
    <source>
        <dbReference type="ARBA" id="ARBA00022679"/>
    </source>
</evidence>
<dbReference type="PANTHER" id="PTHR46116">
    <property type="entry name" value="(E3-INDEPENDENT) E2 UBIQUITIN-CONJUGATING ENZYME"/>
    <property type="match status" value="1"/>
</dbReference>
<name>A0A485NEZ8_LYNPA</name>
<keyword evidence="5" id="KW-1185">Reference proteome</keyword>
<reference evidence="4 5" key="1">
    <citation type="submission" date="2019-01" db="EMBL/GenBank/DDBJ databases">
        <authorList>
            <person name="Alioto T."/>
            <person name="Alioto T."/>
        </authorList>
    </citation>
    <scope>NUCLEOTIDE SEQUENCE [LARGE SCALE GENOMIC DNA]</scope>
</reference>
<keyword evidence="1" id="KW-0808">Transferase</keyword>
<dbReference type="Proteomes" id="UP000386466">
    <property type="component" value="Unassembled WGS sequence"/>
</dbReference>
<gene>
    <name evidence="4" type="ORF">LYPA_23C005679</name>
</gene>
<proteinExistence type="predicted"/>
<dbReference type="GO" id="GO:0061631">
    <property type="term" value="F:ubiquitin conjugating enzyme activity"/>
    <property type="evidence" value="ECO:0007669"/>
    <property type="project" value="TreeGrafter"/>
</dbReference>
<dbReference type="PANTHER" id="PTHR46116:SF15">
    <property type="entry name" value="(E3-INDEPENDENT) E2 UBIQUITIN-CONJUGATING ENZYME"/>
    <property type="match status" value="1"/>
</dbReference>
<evidence type="ECO:0000259" key="3">
    <source>
        <dbReference type="Pfam" id="PF23046"/>
    </source>
</evidence>
<organism evidence="4 5">
    <name type="scientific">Lynx pardinus</name>
    <name type="common">Iberian lynx</name>
    <name type="synonym">Felis pardina</name>
    <dbReference type="NCBI Taxonomy" id="191816"/>
    <lineage>
        <taxon>Eukaryota</taxon>
        <taxon>Metazoa</taxon>
        <taxon>Chordata</taxon>
        <taxon>Craniata</taxon>
        <taxon>Vertebrata</taxon>
        <taxon>Euteleostomi</taxon>
        <taxon>Mammalia</taxon>
        <taxon>Eutheria</taxon>
        <taxon>Laurasiatheria</taxon>
        <taxon>Carnivora</taxon>
        <taxon>Feliformia</taxon>
        <taxon>Felidae</taxon>
        <taxon>Felinae</taxon>
        <taxon>Lynx</taxon>
    </lineage>
</organism>
<evidence type="ECO:0000313" key="4">
    <source>
        <dbReference type="EMBL" id="VFV32075.1"/>
    </source>
</evidence>
<accession>A0A485NEZ8</accession>
<dbReference type="Pfam" id="PF23046">
    <property type="entry name" value="tSH3-B_UBE2O"/>
    <property type="match status" value="1"/>
</dbReference>
<evidence type="ECO:0000256" key="2">
    <source>
        <dbReference type="ARBA" id="ARBA00022786"/>
    </source>
</evidence>